<dbReference type="SMR" id="H8I878"/>
<dbReference type="InterPro" id="IPR015424">
    <property type="entry name" value="PyrdxlP-dep_Trfase"/>
</dbReference>
<gene>
    <name evidence="8" type="ordered locus">Mtc_2158</name>
</gene>
<dbReference type="RefSeq" id="WP_014406727.1">
    <property type="nucleotide sequence ID" value="NC_017034.1"/>
</dbReference>
<evidence type="ECO:0000313" key="8">
    <source>
        <dbReference type="EMBL" id="AFD00896.1"/>
    </source>
</evidence>
<sequence>MRRHFKGDAGVAIQFADRMYSVKKSFIREILKVTEDSSTISFAGGLPNPKSFPVEEVAAAAAKVLKEDGESALQYSTTEGYPPLREYIAKRYARYGIKADAGEILITTGSQQGLDLIGKVFLNKGDTVAVERPTYLAALQSFGMYEPGFIGISLMDDGIDVEAMKKALADDAVKLLYMVPSFQNPTGITYSHEKRKQVAEALRETKTVLVEDNPYGDIRFMGEDLPPMKRYVGGDAIIMGTFSKTVSPGMRLGWLYAPGDIMEKLITAKQAADLHTSYFVQRVVYQYLLDNDVEKHIKRIRRMYKAQRDAMVSALERYFPDGVYYTRPEGGMFLWVTLPEGISSIKLFEIAIKNKVVFVPGHAFFVDGSGQNTLRLSYSNSNEEQIEEGIKRLAKAFYTLKEAKHETIAVKG</sequence>
<keyword evidence="4 8" id="KW-0032">Aminotransferase</keyword>
<protein>
    <submittedName>
        <fullName evidence="8">Aminotransferase, MocR family</fullName>
    </submittedName>
</protein>
<dbReference type="CDD" id="cd00609">
    <property type="entry name" value="AAT_like"/>
    <property type="match status" value="1"/>
</dbReference>
<name>H8I878_METCZ</name>
<keyword evidence="6" id="KW-0663">Pyridoxal phosphate</keyword>
<dbReference type="Gene3D" id="3.40.640.10">
    <property type="entry name" value="Type I PLP-dependent aspartate aminotransferase-like (Major domain)"/>
    <property type="match status" value="1"/>
</dbReference>
<evidence type="ECO:0000256" key="3">
    <source>
        <dbReference type="ARBA" id="ARBA00011738"/>
    </source>
</evidence>
<feature type="domain" description="Aminotransferase class I/classII large" evidence="7">
    <location>
        <begin position="51"/>
        <end position="393"/>
    </location>
</feature>
<evidence type="ECO:0000256" key="4">
    <source>
        <dbReference type="ARBA" id="ARBA00022576"/>
    </source>
</evidence>
<evidence type="ECO:0000259" key="7">
    <source>
        <dbReference type="Pfam" id="PF00155"/>
    </source>
</evidence>
<evidence type="ECO:0000256" key="2">
    <source>
        <dbReference type="ARBA" id="ARBA00007441"/>
    </source>
</evidence>
<dbReference type="SUPFAM" id="SSF53383">
    <property type="entry name" value="PLP-dependent transferases"/>
    <property type="match status" value="1"/>
</dbReference>
<dbReference type="InterPro" id="IPR015421">
    <property type="entry name" value="PyrdxlP-dep_Trfase_major"/>
</dbReference>
<evidence type="ECO:0000313" key="9">
    <source>
        <dbReference type="Proteomes" id="UP000005233"/>
    </source>
</evidence>
<comment type="cofactor">
    <cofactor evidence="1">
        <name>pyridoxal 5'-phosphate</name>
        <dbReference type="ChEBI" id="CHEBI:597326"/>
    </cofactor>
</comment>
<dbReference type="HOGENOM" id="CLU_017584_0_6_2"/>
<dbReference type="Proteomes" id="UP000005233">
    <property type="component" value="Chromosome"/>
</dbReference>
<comment type="subunit">
    <text evidence="3">Homodimer.</text>
</comment>
<dbReference type="PANTHER" id="PTHR42790:SF19">
    <property type="entry name" value="KYNURENINE_ALPHA-AMINOADIPATE AMINOTRANSFERASE, MITOCHONDRIAL"/>
    <property type="match status" value="1"/>
</dbReference>
<dbReference type="GO" id="GO:1901605">
    <property type="term" value="P:alpha-amino acid metabolic process"/>
    <property type="evidence" value="ECO:0007669"/>
    <property type="project" value="TreeGrafter"/>
</dbReference>
<dbReference type="InterPro" id="IPR015422">
    <property type="entry name" value="PyrdxlP-dep_Trfase_small"/>
</dbReference>
<accession>H8I878</accession>
<dbReference type="FunFam" id="3.40.640.10:FF:000053">
    <property type="entry name" value="Aminotransferase, class I"/>
    <property type="match status" value="1"/>
</dbReference>
<dbReference type="eggNOG" id="arCOG00492">
    <property type="taxonomic scope" value="Archaea"/>
</dbReference>
<dbReference type="GO" id="GO:0030170">
    <property type="term" value="F:pyridoxal phosphate binding"/>
    <property type="evidence" value="ECO:0007669"/>
    <property type="project" value="InterPro"/>
</dbReference>
<dbReference type="STRING" id="1041930.Mtc_2158"/>
<reference evidence="8 9" key="1">
    <citation type="journal article" date="2012" name="J. Bacteriol.">
        <title>Complete genome sequence of a thermophilic methanogen, Methanocella conradii HZ254, isolated from Chinese rice field soil.</title>
        <authorList>
            <person name="Lu Z."/>
            <person name="Lu Y."/>
        </authorList>
    </citation>
    <scope>NUCLEOTIDE SEQUENCE [LARGE SCALE GENOMIC DNA]</scope>
    <source>
        <strain evidence="9">DSM 24694 / JCM 17849 / CGMCC 1.5162 / HZ254</strain>
    </source>
</reference>
<dbReference type="Pfam" id="PF00155">
    <property type="entry name" value="Aminotran_1_2"/>
    <property type="match status" value="1"/>
</dbReference>
<dbReference type="KEGG" id="mez:Mtc_2158"/>
<proteinExistence type="inferred from homology"/>
<dbReference type="AlphaFoldDB" id="H8I878"/>
<evidence type="ECO:0000256" key="6">
    <source>
        <dbReference type="ARBA" id="ARBA00022898"/>
    </source>
</evidence>
<comment type="similarity">
    <text evidence="2">Belongs to the class-I pyridoxal-phosphate-dependent aminotransferase family.</text>
</comment>
<dbReference type="EMBL" id="CP003243">
    <property type="protein sequence ID" value="AFD00896.1"/>
    <property type="molecule type" value="Genomic_DNA"/>
</dbReference>
<dbReference type="Gene3D" id="3.90.1150.10">
    <property type="entry name" value="Aspartate Aminotransferase, domain 1"/>
    <property type="match status" value="1"/>
</dbReference>
<dbReference type="InterPro" id="IPR050859">
    <property type="entry name" value="Class-I_PLP-dep_aminotransf"/>
</dbReference>
<evidence type="ECO:0000256" key="5">
    <source>
        <dbReference type="ARBA" id="ARBA00022679"/>
    </source>
</evidence>
<keyword evidence="9" id="KW-1185">Reference proteome</keyword>
<keyword evidence="5" id="KW-0808">Transferase</keyword>
<dbReference type="GeneID" id="11972316"/>
<dbReference type="GO" id="GO:0008483">
    <property type="term" value="F:transaminase activity"/>
    <property type="evidence" value="ECO:0007669"/>
    <property type="project" value="UniProtKB-KW"/>
</dbReference>
<evidence type="ECO:0000256" key="1">
    <source>
        <dbReference type="ARBA" id="ARBA00001933"/>
    </source>
</evidence>
<organism evidence="8 9">
    <name type="scientific">Methanocella conradii (strain DSM 24694 / JCM 17849 / CGMCC 1.5162 / HZ254)</name>
    <dbReference type="NCBI Taxonomy" id="1041930"/>
    <lineage>
        <taxon>Archaea</taxon>
        <taxon>Methanobacteriati</taxon>
        <taxon>Methanobacteriota</taxon>
        <taxon>Stenosarchaea group</taxon>
        <taxon>Methanomicrobia</taxon>
        <taxon>Methanocellales</taxon>
        <taxon>Methanocellaceae</taxon>
        <taxon>Methanocella</taxon>
    </lineage>
</organism>
<dbReference type="PANTHER" id="PTHR42790">
    <property type="entry name" value="AMINOTRANSFERASE"/>
    <property type="match status" value="1"/>
</dbReference>
<dbReference type="InterPro" id="IPR004839">
    <property type="entry name" value="Aminotransferase_I/II_large"/>
</dbReference>